<evidence type="ECO:0000313" key="2">
    <source>
        <dbReference type="EMBL" id="EYB90978.1"/>
    </source>
</evidence>
<sequence length="110" mass="13123">MPSCAAFSTVILRAVKIDTPTPRELWQATCPSEVISRHRHTFPNVAWFLIECRSSRRKPHCRWRSNCGGNKWIVQLFANNSNYRRHLKASFWVVFFCVFFFFSFICRFEQ</sequence>
<feature type="transmembrane region" description="Helical" evidence="1">
    <location>
        <begin position="89"/>
        <end position="108"/>
    </location>
</feature>
<proteinExistence type="predicted"/>
<name>A0A016SJV2_9BILA</name>
<dbReference type="EMBL" id="JARK01001547">
    <property type="protein sequence ID" value="EYB90978.1"/>
    <property type="molecule type" value="Genomic_DNA"/>
</dbReference>
<protein>
    <submittedName>
        <fullName evidence="2">Uncharacterized protein</fullName>
    </submittedName>
</protein>
<keyword evidence="3" id="KW-1185">Reference proteome</keyword>
<accession>A0A016SJV2</accession>
<gene>
    <name evidence="2" type="primary">Acey_s0211.g2172</name>
    <name evidence="2" type="ORF">Y032_0211g2172</name>
</gene>
<evidence type="ECO:0000256" key="1">
    <source>
        <dbReference type="SAM" id="Phobius"/>
    </source>
</evidence>
<dbReference type="Proteomes" id="UP000024635">
    <property type="component" value="Unassembled WGS sequence"/>
</dbReference>
<dbReference type="AlphaFoldDB" id="A0A016SJV2"/>
<evidence type="ECO:0000313" key="3">
    <source>
        <dbReference type="Proteomes" id="UP000024635"/>
    </source>
</evidence>
<keyword evidence="1" id="KW-0812">Transmembrane</keyword>
<organism evidence="2 3">
    <name type="scientific">Ancylostoma ceylanicum</name>
    <dbReference type="NCBI Taxonomy" id="53326"/>
    <lineage>
        <taxon>Eukaryota</taxon>
        <taxon>Metazoa</taxon>
        <taxon>Ecdysozoa</taxon>
        <taxon>Nematoda</taxon>
        <taxon>Chromadorea</taxon>
        <taxon>Rhabditida</taxon>
        <taxon>Rhabditina</taxon>
        <taxon>Rhabditomorpha</taxon>
        <taxon>Strongyloidea</taxon>
        <taxon>Ancylostomatidae</taxon>
        <taxon>Ancylostomatinae</taxon>
        <taxon>Ancylostoma</taxon>
    </lineage>
</organism>
<keyword evidence="1" id="KW-0472">Membrane</keyword>
<reference evidence="3" key="1">
    <citation type="journal article" date="2015" name="Nat. Genet.">
        <title>The genome and transcriptome of the zoonotic hookworm Ancylostoma ceylanicum identify infection-specific gene families.</title>
        <authorList>
            <person name="Schwarz E.M."/>
            <person name="Hu Y."/>
            <person name="Antoshechkin I."/>
            <person name="Miller M.M."/>
            <person name="Sternberg P.W."/>
            <person name="Aroian R.V."/>
        </authorList>
    </citation>
    <scope>NUCLEOTIDE SEQUENCE</scope>
    <source>
        <strain evidence="3">HY135</strain>
    </source>
</reference>
<comment type="caution">
    <text evidence="2">The sequence shown here is derived from an EMBL/GenBank/DDBJ whole genome shotgun (WGS) entry which is preliminary data.</text>
</comment>
<keyword evidence="1" id="KW-1133">Transmembrane helix</keyword>